<evidence type="ECO:0000256" key="8">
    <source>
        <dbReference type="SAM" id="MobiDB-lite"/>
    </source>
</evidence>
<dbReference type="PANTHER" id="PTHR19918">
    <property type="entry name" value="CELL DIVISION CYCLE 20 CDC20 FIZZY -RELATED"/>
    <property type="match status" value="1"/>
</dbReference>
<dbReference type="Gene3D" id="2.130.10.10">
    <property type="entry name" value="YVTN repeat-like/Quinoprotein amine dehydrogenase"/>
    <property type="match status" value="1"/>
</dbReference>
<feature type="domain" description="CDC20/Fizzy WD40" evidence="9">
    <location>
        <begin position="192"/>
        <end position="496"/>
    </location>
</feature>
<feature type="repeat" description="WD" evidence="7">
    <location>
        <begin position="324"/>
        <end position="355"/>
    </location>
</feature>
<dbReference type="OMA" id="NTETCVI"/>
<evidence type="ECO:0000256" key="5">
    <source>
        <dbReference type="ARBA" id="ARBA00022776"/>
    </source>
</evidence>
<evidence type="ECO:0000256" key="7">
    <source>
        <dbReference type="PROSITE-ProRule" id="PRU00221"/>
    </source>
</evidence>
<evidence type="ECO:0000259" key="9">
    <source>
        <dbReference type="Pfam" id="PF24807"/>
    </source>
</evidence>
<evidence type="ECO:0000256" key="1">
    <source>
        <dbReference type="ARBA" id="ARBA00006445"/>
    </source>
</evidence>
<evidence type="ECO:0000256" key="3">
    <source>
        <dbReference type="ARBA" id="ARBA00022618"/>
    </source>
</evidence>
<comment type="similarity">
    <text evidence="1">Belongs to the WD repeat CDC20/Fizzy family.</text>
</comment>
<evidence type="ECO:0000256" key="6">
    <source>
        <dbReference type="ARBA" id="ARBA00023306"/>
    </source>
</evidence>
<keyword evidence="11" id="KW-1185">Reference proteome</keyword>
<dbReference type="GO" id="GO:0031145">
    <property type="term" value="P:anaphase-promoting complex-dependent catabolic process"/>
    <property type="evidence" value="ECO:0000318"/>
    <property type="project" value="GO_Central"/>
</dbReference>
<keyword evidence="4" id="KW-0677">Repeat</keyword>
<dbReference type="GO" id="GO:1905786">
    <property type="term" value="P:positive regulation of anaphase-promoting complex-dependent catabolic process"/>
    <property type="evidence" value="ECO:0000318"/>
    <property type="project" value="GO_Central"/>
</dbReference>
<dbReference type="PANTHER" id="PTHR19918:SF8">
    <property type="entry name" value="FI02843P"/>
    <property type="match status" value="1"/>
</dbReference>
<evidence type="ECO:0000256" key="2">
    <source>
        <dbReference type="ARBA" id="ARBA00022574"/>
    </source>
</evidence>
<dbReference type="HOGENOM" id="CLU_014831_6_1_1"/>
<sequence>MENIKFENGVNDCLKNFEAPLKSGPIPRWQRKEQQRLRSSSGPLSPLPNNFQRHSESLPKKTISKTPKKGTPKRKQDPSPSRGDRFIPNRPSNADCDWSHHQMMQANQGETAIEGSSEEEDEDKGESATQKRMSNALADGKAESKILHFKSGAPAAKEGYQNDLHVLYCQSKPSGPKARSSRHIPQAPDRILDAPELLDDYYLNLLDWGNNNLLSLALAGAVYIWNAESSDIKHLFQMDEGEYVSSVAWVQEHSMTQYLAVGTHDGNVQVRISQSGSKCVRCMGGHAARVGSLSWNCFLLSSGSRSGAIHHHDVRVANHKIGTLLNHSQEVCGLKWSPDGKLLASGGNDNVVNIWPYPSTVGSSAGEPSPVEPLFSLTHHQAAVKAISWCPWQPNVLATGGGTADRHIRFWNGSTGATLNSVDTKSQVCSILWSNEYKEIISGHGFSQHQLTIWKYPSMARVADLTGHTSRVLCMAMSPDGQYVASAAADETLRLWKCFATQPKQKKTHRGGEEPVNRLLSCMRVR</sequence>
<dbReference type="InterPro" id="IPR015943">
    <property type="entry name" value="WD40/YVTN_repeat-like_dom_sf"/>
</dbReference>
<dbReference type="EMBL" id="DS469903">
    <property type="protein sequence ID" value="EDO31404.1"/>
    <property type="molecule type" value="Genomic_DNA"/>
</dbReference>
<feature type="region of interest" description="Disordered" evidence="8">
    <location>
        <begin position="18"/>
        <end position="139"/>
    </location>
</feature>
<feature type="compositionally biased region" description="Basic and acidic residues" evidence="8">
    <location>
        <begin position="74"/>
        <end position="87"/>
    </location>
</feature>
<organism evidence="10 11">
    <name type="scientific">Nematostella vectensis</name>
    <name type="common">Starlet sea anemone</name>
    <dbReference type="NCBI Taxonomy" id="45351"/>
    <lineage>
        <taxon>Eukaryota</taxon>
        <taxon>Metazoa</taxon>
        <taxon>Cnidaria</taxon>
        <taxon>Anthozoa</taxon>
        <taxon>Hexacorallia</taxon>
        <taxon>Actiniaria</taxon>
        <taxon>Edwardsiidae</taxon>
        <taxon>Nematostella</taxon>
    </lineage>
</organism>
<dbReference type="Pfam" id="PF24807">
    <property type="entry name" value="WD40_CDC20-Fz"/>
    <property type="match status" value="1"/>
</dbReference>
<dbReference type="GO" id="GO:1990757">
    <property type="term" value="F:ubiquitin ligase activator activity"/>
    <property type="evidence" value="ECO:0000318"/>
    <property type="project" value="GO_Central"/>
</dbReference>
<dbReference type="PhylomeDB" id="A7SY11"/>
<feature type="compositionally biased region" description="Basic residues" evidence="8">
    <location>
        <begin position="62"/>
        <end position="73"/>
    </location>
</feature>
<dbReference type="AlphaFoldDB" id="A7SY11"/>
<dbReference type="InterPro" id="IPR001680">
    <property type="entry name" value="WD40_rpt"/>
</dbReference>
<feature type="compositionally biased region" description="Low complexity" evidence="8">
    <location>
        <begin position="37"/>
        <end position="48"/>
    </location>
</feature>
<keyword evidence="6" id="KW-0131">Cell cycle</keyword>
<accession>A7SY11</accession>
<dbReference type="GO" id="GO:0051301">
    <property type="term" value="P:cell division"/>
    <property type="evidence" value="ECO:0007669"/>
    <property type="project" value="UniProtKB-KW"/>
</dbReference>
<dbReference type="eggNOG" id="KOG0305">
    <property type="taxonomic scope" value="Eukaryota"/>
</dbReference>
<dbReference type="STRING" id="45351.A7SY11"/>
<dbReference type="SUPFAM" id="SSF50978">
    <property type="entry name" value="WD40 repeat-like"/>
    <property type="match status" value="1"/>
</dbReference>
<evidence type="ECO:0000313" key="11">
    <source>
        <dbReference type="Proteomes" id="UP000001593"/>
    </source>
</evidence>
<keyword evidence="2 7" id="KW-0853">WD repeat</keyword>
<feature type="repeat" description="WD" evidence="7">
    <location>
        <begin position="465"/>
        <end position="497"/>
    </location>
</feature>
<reference evidence="10 11" key="1">
    <citation type="journal article" date="2007" name="Science">
        <title>Sea anemone genome reveals ancestral eumetazoan gene repertoire and genomic organization.</title>
        <authorList>
            <person name="Putnam N.H."/>
            <person name="Srivastava M."/>
            <person name="Hellsten U."/>
            <person name="Dirks B."/>
            <person name="Chapman J."/>
            <person name="Salamov A."/>
            <person name="Terry A."/>
            <person name="Shapiro H."/>
            <person name="Lindquist E."/>
            <person name="Kapitonov V.V."/>
            <person name="Jurka J."/>
            <person name="Genikhovich G."/>
            <person name="Grigoriev I.V."/>
            <person name="Lucas S.M."/>
            <person name="Steele R.E."/>
            <person name="Finnerty J.R."/>
            <person name="Technau U."/>
            <person name="Martindale M.Q."/>
            <person name="Rokhsar D.S."/>
        </authorList>
    </citation>
    <scope>NUCLEOTIDE SEQUENCE [LARGE SCALE GENOMIC DNA]</scope>
    <source>
        <strain evidence="11">CH2 X CH6</strain>
    </source>
</reference>
<dbReference type="InterPro" id="IPR033010">
    <property type="entry name" value="Cdc20/Fizzy"/>
</dbReference>
<keyword evidence="3" id="KW-0132">Cell division</keyword>
<proteinExistence type="inferred from homology"/>
<dbReference type="InParanoid" id="A7SY11"/>
<dbReference type="PROSITE" id="PS50082">
    <property type="entry name" value="WD_REPEATS_2"/>
    <property type="match status" value="2"/>
</dbReference>
<name>A7SY11_NEMVE</name>
<dbReference type="InterPro" id="IPR056150">
    <property type="entry name" value="WD40_CDC20-Fz"/>
</dbReference>
<dbReference type="Proteomes" id="UP000001593">
    <property type="component" value="Unassembled WGS sequence"/>
</dbReference>
<dbReference type="PROSITE" id="PS50294">
    <property type="entry name" value="WD_REPEATS_REGION"/>
    <property type="match status" value="2"/>
</dbReference>
<dbReference type="SMART" id="SM00320">
    <property type="entry name" value="WD40"/>
    <property type="match status" value="5"/>
</dbReference>
<gene>
    <name evidence="10" type="ORF">NEMVEDRAFT_v1g137394</name>
</gene>
<dbReference type="InterPro" id="IPR036322">
    <property type="entry name" value="WD40_repeat_dom_sf"/>
</dbReference>
<dbReference type="KEGG" id="nve:5502298"/>
<dbReference type="GO" id="GO:0005680">
    <property type="term" value="C:anaphase-promoting complex"/>
    <property type="evidence" value="ECO:0000318"/>
    <property type="project" value="GO_Central"/>
</dbReference>
<keyword evidence="5" id="KW-0498">Mitosis</keyword>
<evidence type="ECO:0000313" key="10">
    <source>
        <dbReference type="EMBL" id="EDO31404.1"/>
    </source>
</evidence>
<dbReference type="GO" id="GO:0010997">
    <property type="term" value="F:anaphase-promoting complex binding"/>
    <property type="evidence" value="ECO:0000318"/>
    <property type="project" value="GO_Central"/>
</dbReference>
<protein>
    <recommendedName>
        <fullName evidence="9">CDC20/Fizzy WD40 domain-containing protein</fullName>
    </recommendedName>
</protein>
<evidence type="ECO:0000256" key="4">
    <source>
        <dbReference type="ARBA" id="ARBA00022737"/>
    </source>
</evidence>